<reference evidence="3" key="1">
    <citation type="journal article" date="2020" name="mSystems">
        <title>Genome- and Community-Level Interaction Insights into Carbon Utilization and Element Cycling Functions of Hydrothermarchaeota in Hydrothermal Sediment.</title>
        <authorList>
            <person name="Zhou Z."/>
            <person name="Liu Y."/>
            <person name="Xu W."/>
            <person name="Pan J."/>
            <person name="Luo Z.H."/>
            <person name="Li M."/>
        </authorList>
    </citation>
    <scope>NUCLEOTIDE SEQUENCE [LARGE SCALE GENOMIC DNA]</scope>
    <source>
        <strain evidence="3">HyVt-527</strain>
    </source>
</reference>
<dbReference type="SUPFAM" id="SSF53901">
    <property type="entry name" value="Thiolase-like"/>
    <property type="match status" value="1"/>
</dbReference>
<organism evidence="3">
    <name type="scientific">Caldithrix abyssi</name>
    <dbReference type="NCBI Taxonomy" id="187145"/>
    <lineage>
        <taxon>Bacteria</taxon>
        <taxon>Pseudomonadati</taxon>
        <taxon>Calditrichota</taxon>
        <taxon>Calditrichia</taxon>
        <taxon>Calditrichales</taxon>
        <taxon>Calditrichaceae</taxon>
        <taxon>Caldithrix</taxon>
    </lineage>
</organism>
<feature type="domain" description="Thiolase N-terminal" evidence="2">
    <location>
        <begin position="7"/>
        <end position="165"/>
    </location>
</feature>
<name>A0A7V5PN15_CALAY</name>
<sequence length="166" mass="17779">MSEKYSVIVDAVRTPIGVKNGKMIGIRPDDLSATVIKAILERNPKLPLEKIEDVVLGCAFPEATQGMLLARAAAVLAGIPKEAGAKVVNRFCGSSMDAVHQLSQGILAGDLECGIAVGTEDMFSVPMGGYNPSFHPELMKKNFYIGMGETAENLAKELNISREDQE</sequence>
<dbReference type="InterPro" id="IPR050215">
    <property type="entry name" value="Thiolase-like_sf_Thiolase"/>
</dbReference>
<dbReference type="Pfam" id="PF00108">
    <property type="entry name" value="Thiolase_N"/>
    <property type="match status" value="1"/>
</dbReference>
<dbReference type="AlphaFoldDB" id="A0A7V5PN15"/>
<feature type="non-terminal residue" evidence="3">
    <location>
        <position position="166"/>
    </location>
</feature>
<dbReference type="EMBL" id="DROD01000188">
    <property type="protein sequence ID" value="HHJ52084.1"/>
    <property type="molecule type" value="Genomic_DNA"/>
</dbReference>
<comment type="caution">
    <text evidence="3">The sequence shown here is derived from an EMBL/GenBank/DDBJ whole genome shotgun (WGS) entry which is preliminary data.</text>
</comment>
<accession>A0A7V5PN15</accession>
<evidence type="ECO:0000313" key="3">
    <source>
        <dbReference type="EMBL" id="HHJ52084.1"/>
    </source>
</evidence>
<keyword evidence="3" id="KW-0012">Acyltransferase</keyword>
<dbReference type="PANTHER" id="PTHR43853:SF21">
    <property type="entry name" value="STEROID 3-KETOACYL-COA THIOLASE"/>
    <property type="match status" value="1"/>
</dbReference>
<dbReference type="InterPro" id="IPR016039">
    <property type="entry name" value="Thiolase-like"/>
</dbReference>
<keyword evidence="1 3" id="KW-0808">Transferase</keyword>
<dbReference type="PROSITE" id="PS00098">
    <property type="entry name" value="THIOLASE_1"/>
    <property type="match status" value="1"/>
</dbReference>
<evidence type="ECO:0000256" key="1">
    <source>
        <dbReference type="ARBA" id="ARBA00022679"/>
    </source>
</evidence>
<dbReference type="EC" id="2.3.1.9" evidence="3"/>
<dbReference type="GO" id="GO:0010124">
    <property type="term" value="P:phenylacetate catabolic process"/>
    <property type="evidence" value="ECO:0007669"/>
    <property type="project" value="TreeGrafter"/>
</dbReference>
<dbReference type="PANTHER" id="PTHR43853">
    <property type="entry name" value="3-KETOACYL-COA THIOLASE, PEROXISOMAL"/>
    <property type="match status" value="1"/>
</dbReference>
<dbReference type="Proteomes" id="UP000886124">
    <property type="component" value="Unassembled WGS sequence"/>
</dbReference>
<dbReference type="GO" id="GO:0006635">
    <property type="term" value="P:fatty acid beta-oxidation"/>
    <property type="evidence" value="ECO:0007669"/>
    <property type="project" value="TreeGrafter"/>
</dbReference>
<gene>
    <name evidence="3" type="ORF">ENJ89_02710</name>
</gene>
<dbReference type="GO" id="GO:0003985">
    <property type="term" value="F:acetyl-CoA C-acetyltransferase activity"/>
    <property type="evidence" value="ECO:0007669"/>
    <property type="project" value="UniProtKB-EC"/>
</dbReference>
<proteinExistence type="predicted"/>
<evidence type="ECO:0000259" key="2">
    <source>
        <dbReference type="Pfam" id="PF00108"/>
    </source>
</evidence>
<dbReference type="InterPro" id="IPR020615">
    <property type="entry name" value="Thiolase_acyl_enz_int_AS"/>
</dbReference>
<protein>
    <submittedName>
        <fullName evidence="3">Acetyl-CoA C-acyltransferase</fullName>
        <ecNumber evidence="3">2.3.1.9</ecNumber>
    </submittedName>
</protein>
<dbReference type="Gene3D" id="3.40.47.10">
    <property type="match status" value="1"/>
</dbReference>
<dbReference type="InterPro" id="IPR020616">
    <property type="entry name" value="Thiolase_N"/>
</dbReference>